<organism evidence="6 7">
    <name type="scientific">Priestia iocasae</name>
    <dbReference type="NCBI Taxonomy" id="2291674"/>
    <lineage>
        <taxon>Bacteria</taxon>
        <taxon>Bacillati</taxon>
        <taxon>Bacillota</taxon>
        <taxon>Bacilli</taxon>
        <taxon>Bacillales</taxon>
        <taxon>Bacillaceae</taxon>
        <taxon>Priestia</taxon>
    </lineage>
</organism>
<dbReference type="Pfam" id="PF02771">
    <property type="entry name" value="Acyl-CoA_dh_N"/>
    <property type="match status" value="1"/>
</dbReference>
<gene>
    <name evidence="6" type="ORF">JOC83_002646</name>
</gene>
<keyword evidence="7" id="KW-1185">Reference proteome</keyword>
<evidence type="ECO:0000256" key="1">
    <source>
        <dbReference type="ARBA" id="ARBA00022630"/>
    </source>
</evidence>
<accession>A0ABS2QXW8</accession>
<dbReference type="InterPro" id="IPR006091">
    <property type="entry name" value="Acyl-CoA_Oxase/DH_mid-dom"/>
</dbReference>
<keyword evidence="1" id="KW-0285">Flavoprotein</keyword>
<feature type="domain" description="Acyl-CoA dehydrogenase C-terminal" evidence="5">
    <location>
        <begin position="244"/>
        <end position="361"/>
    </location>
</feature>
<dbReference type="Gene3D" id="1.10.540.10">
    <property type="entry name" value="Acyl-CoA dehydrogenase/oxidase, N-terminal domain"/>
    <property type="match status" value="1"/>
</dbReference>
<dbReference type="Pfam" id="PF02770">
    <property type="entry name" value="Acyl-CoA_dh_M"/>
    <property type="match status" value="1"/>
</dbReference>
<proteinExistence type="predicted"/>
<dbReference type="InterPro" id="IPR013107">
    <property type="entry name" value="Acyl-CoA_DH_C"/>
</dbReference>
<dbReference type="PIRSF" id="PIRSF016578">
    <property type="entry name" value="HsaA"/>
    <property type="match status" value="1"/>
</dbReference>
<keyword evidence="2" id="KW-0560">Oxidoreductase</keyword>
<dbReference type="InterPro" id="IPR037069">
    <property type="entry name" value="AcylCoA_DH/ox_N_sf"/>
</dbReference>
<dbReference type="InterPro" id="IPR013786">
    <property type="entry name" value="AcylCoA_DH/ox_N"/>
</dbReference>
<evidence type="ECO:0000259" key="3">
    <source>
        <dbReference type="Pfam" id="PF02770"/>
    </source>
</evidence>
<evidence type="ECO:0000259" key="4">
    <source>
        <dbReference type="Pfam" id="PF02771"/>
    </source>
</evidence>
<feature type="domain" description="Acyl-CoA oxidase/dehydrogenase middle" evidence="3">
    <location>
        <begin position="125"/>
        <end position="217"/>
    </location>
</feature>
<sequence>MVLSFVKTKEQQERYEQLASLLPIFRKRAQSLDEKGEFPFDNIKDLKAIGYHTWSLGKEYEGQQLSLYDLLLCQEQLAQGDASTALSIGWHMGITMDLREKRPWKDETLDFMFRQIQNGALINSAATEPRTGSPTRGGKPETTALRTENGWIINGRKTFTTMSPVLDFFLVKATIEGEEAVGQFMIPQHTTGVAIEETWDMIAMRGTGSHDLILQDVEVPFDYLTDRLSEFKKKEASGWLLHIPACYIGIAIAARDYAVQFASEYSPNSIEGTISELPNVQKMIGEIELTLMQARHFMYSVAKKWDTTDKPASLAGELAGVKHVVTNSAVHVVDLAMRIVGAKSLQRSNPLQRYYRDVRAGLHNPPMDDMTIMNLAKAAFE</sequence>
<evidence type="ECO:0000313" key="7">
    <source>
        <dbReference type="Proteomes" id="UP000809829"/>
    </source>
</evidence>
<dbReference type="SUPFAM" id="SSF56645">
    <property type="entry name" value="Acyl-CoA dehydrogenase NM domain-like"/>
    <property type="match status" value="1"/>
</dbReference>
<name>A0ABS2QXW8_9BACI</name>
<dbReference type="PANTHER" id="PTHR43884:SF25">
    <property type="entry name" value="ACYL-COA DEHYDROGENASE YDBM-RELATED"/>
    <property type="match status" value="1"/>
</dbReference>
<dbReference type="EMBL" id="JAFBFC010000004">
    <property type="protein sequence ID" value="MBM7703797.1"/>
    <property type="molecule type" value="Genomic_DNA"/>
</dbReference>
<protein>
    <submittedName>
        <fullName evidence="6">Alkylation response protein AidB-like acyl-CoA dehydrogenase</fullName>
    </submittedName>
</protein>
<dbReference type="Gene3D" id="1.20.140.10">
    <property type="entry name" value="Butyryl-CoA Dehydrogenase, subunit A, domain 3"/>
    <property type="match status" value="1"/>
</dbReference>
<dbReference type="Gene3D" id="2.40.110.10">
    <property type="entry name" value="Butyryl-CoA Dehydrogenase, subunit A, domain 2"/>
    <property type="match status" value="1"/>
</dbReference>
<evidence type="ECO:0000313" key="6">
    <source>
        <dbReference type="EMBL" id="MBM7703797.1"/>
    </source>
</evidence>
<dbReference type="InterPro" id="IPR009100">
    <property type="entry name" value="AcylCoA_DH/oxidase_NM_dom_sf"/>
</dbReference>
<dbReference type="Proteomes" id="UP000809829">
    <property type="component" value="Unassembled WGS sequence"/>
</dbReference>
<dbReference type="InterPro" id="IPR046373">
    <property type="entry name" value="Acyl-CoA_Oxase/DH_mid-dom_sf"/>
</dbReference>
<evidence type="ECO:0000256" key="2">
    <source>
        <dbReference type="ARBA" id="ARBA00023002"/>
    </source>
</evidence>
<dbReference type="PANTHER" id="PTHR43884">
    <property type="entry name" value="ACYL-COA DEHYDROGENASE"/>
    <property type="match status" value="1"/>
</dbReference>
<evidence type="ECO:0000259" key="5">
    <source>
        <dbReference type="Pfam" id="PF08028"/>
    </source>
</evidence>
<feature type="domain" description="Acyl-CoA dehydrogenase/oxidase N-terminal" evidence="4">
    <location>
        <begin position="27"/>
        <end position="96"/>
    </location>
</feature>
<reference evidence="6 7" key="1">
    <citation type="submission" date="2021-01" db="EMBL/GenBank/DDBJ databases">
        <title>Genomic Encyclopedia of Type Strains, Phase IV (KMG-IV): sequencing the most valuable type-strain genomes for metagenomic binning, comparative biology and taxonomic classification.</title>
        <authorList>
            <person name="Goeker M."/>
        </authorList>
    </citation>
    <scope>NUCLEOTIDE SEQUENCE [LARGE SCALE GENOMIC DNA]</scope>
    <source>
        <strain evidence="6 7">DSM 104297</strain>
    </source>
</reference>
<dbReference type="RefSeq" id="WP_205187749.1">
    <property type="nucleotide sequence ID" value="NZ_JAFBFC010000004.1"/>
</dbReference>
<comment type="caution">
    <text evidence="6">The sequence shown here is derived from an EMBL/GenBank/DDBJ whole genome shotgun (WGS) entry which is preliminary data.</text>
</comment>
<dbReference type="InterPro" id="IPR036250">
    <property type="entry name" value="AcylCo_DH-like_C"/>
</dbReference>
<dbReference type="Pfam" id="PF08028">
    <property type="entry name" value="Acyl-CoA_dh_2"/>
    <property type="match status" value="1"/>
</dbReference>
<dbReference type="SUPFAM" id="SSF47203">
    <property type="entry name" value="Acyl-CoA dehydrogenase C-terminal domain-like"/>
    <property type="match status" value="1"/>
</dbReference>
<dbReference type="CDD" id="cd00567">
    <property type="entry name" value="ACAD"/>
    <property type="match status" value="1"/>
</dbReference>